<dbReference type="GO" id="GO:0003677">
    <property type="term" value="F:DNA binding"/>
    <property type="evidence" value="ECO:0007669"/>
    <property type="project" value="UniProtKB-UniRule"/>
</dbReference>
<gene>
    <name evidence="9" type="primary">flhD</name>
    <name evidence="11" type="ORF">SAMN05444168_6625</name>
</gene>
<dbReference type="InterPro" id="IPR036194">
    <property type="entry name" value="FlhD_sf"/>
</dbReference>
<proteinExistence type="inferred from homology"/>
<dbReference type="SUPFAM" id="SSF63592">
    <property type="entry name" value="Flagellar transcriptional activator FlhD"/>
    <property type="match status" value="1"/>
</dbReference>
<dbReference type="InterPro" id="IPR023559">
    <property type="entry name" value="Flagellar_FlhD"/>
</dbReference>
<dbReference type="Pfam" id="PF05247">
    <property type="entry name" value="FlhD"/>
    <property type="match status" value="1"/>
</dbReference>
<evidence type="ECO:0000256" key="8">
    <source>
        <dbReference type="ARBA" id="ARBA00025431"/>
    </source>
</evidence>
<keyword evidence="3 9" id="KW-0805">Transcription regulation</keyword>
<evidence type="ECO:0000256" key="3">
    <source>
        <dbReference type="ARBA" id="ARBA00023015"/>
    </source>
</evidence>
<sequence>MNQDTQGLIREMNLAYLLLIQRLLAEDRSTAMGTLGVSPEVADVLLALSLKELTKLASVSQILCSFRFNDHAVLSALTHSQVEAAAMTRTSSSGTASSRAEVGTHHA</sequence>
<keyword evidence="2 9" id="KW-1005">Bacterial flagellum biogenesis</keyword>
<dbReference type="RefSeq" id="WP_074268422.1">
    <property type="nucleotide sequence ID" value="NZ_FSRM01000002.1"/>
</dbReference>
<evidence type="ECO:0000256" key="10">
    <source>
        <dbReference type="SAM" id="MobiDB-lite"/>
    </source>
</evidence>
<dbReference type="HAMAP" id="MF_00725">
    <property type="entry name" value="FlhD"/>
    <property type="match status" value="1"/>
</dbReference>
<evidence type="ECO:0000313" key="11">
    <source>
        <dbReference type="EMBL" id="SIO53693.1"/>
    </source>
</evidence>
<dbReference type="NCBIfam" id="NF002783">
    <property type="entry name" value="PRK02909.1-1"/>
    <property type="match status" value="1"/>
</dbReference>
<feature type="compositionally biased region" description="Low complexity" evidence="10">
    <location>
        <begin position="87"/>
        <end position="100"/>
    </location>
</feature>
<feature type="disulfide bond" description="Interchain" evidence="9">
    <location>
        <position position="64"/>
    </location>
</feature>
<evidence type="ECO:0000256" key="4">
    <source>
        <dbReference type="ARBA" id="ARBA00023125"/>
    </source>
</evidence>
<dbReference type="GO" id="GO:0045893">
    <property type="term" value="P:positive regulation of DNA-templated transcription"/>
    <property type="evidence" value="ECO:0007669"/>
    <property type="project" value="InterPro"/>
</dbReference>
<dbReference type="AlphaFoldDB" id="A0A1N6KB66"/>
<evidence type="ECO:0000256" key="5">
    <source>
        <dbReference type="ARBA" id="ARBA00023157"/>
    </source>
</evidence>
<reference evidence="11 12" key="1">
    <citation type="submission" date="2016-11" db="EMBL/GenBank/DDBJ databases">
        <authorList>
            <person name="Jaros S."/>
            <person name="Januszkiewicz K."/>
            <person name="Wedrychowicz H."/>
        </authorList>
    </citation>
    <scope>NUCLEOTIDE SEQUENCE [LARGE SCALE GENOMIC DNA]</scope>
    <source>
        <strain evidence="11 12">GAS86</strain>
    </source>
</reference>
<keyword evidence="6 9" id="KW-0010">Activator</keyword>
<comment type="function">
    <text evidence="8 9">Functions in complex with FlhC as a master transcriptional regulator that regulates transcription of several flagellar and non-flagellar operons by binding to their promoter region. Activates expression of class 2 flagellar genes, including fliA, which is a flagellum-specific sigma factor that turns on the class 3 genes. Also regulates genes whose products function in a variety of physiological pathways.</text>
</comment>
<evidence type="ECO:0000256" key="6">
    <source>
        <dbReference type="ARBA" id="ARBA00023159"/>
    </source>
</evidence>
<keyword evidence="1 9" id="KW-0963">Cytoplasm</keyword>
<keyword evidence="4 9" id="KW-0238">DNA-binding</keyword>
<dbReference type="EMBL" id="FSRM01000002">
    <property type="protein sequence ID" value="SIO53693.1"/>
    <property type="molecule type" value="Genomic_DNA"/>
</dbReference>
<keyword evidence="7 9" id="KW-0804">Transcription</keyword>
<name>A0A1N6KB66_9BURK</name>
<dbReference type="GO" id="GO:0044780">
    <property type="term" value="P:bacterial-type flagellum assembly"/>
    <property type="evidence" value="ECO:0007669"/>
    <property type="project" value="InterPro"/>
</dbReference>
<comment type="subunit">
    <text evidence="9">Homodimer; disulfide-linked. Forms a heterohexamer composed of two FlhC and four FlhD subunits. Each FlhC binds a FlhD dimer, forming a heterotrimer, and a hexamer assembles by dimerization of two heterotrimers.</text>
</comment>
<evidence type="ECO:0000256" key="9">
    <source>
        <dbReference type="HAMAP-Rule" id="MF_00725"/>
    </source>
</evidence>
<dbReference type="Proteomes" id="UP000184693">
    <property type="component" value="Unassembled WGS sequence"/>
</dbReference>
<accession>A0A1N6KB66</accession>
<evidence type="ECO:0000256" key="2">
    <source>
        <dbReference type="ARBA" id="ARBA00022795"/>
    </source>
</evidence>
<organism evidence="11 12">
    <name type="scientific">Paraburkholderia phenazinium</name>
    <dbReference type="NCBI Taxonomy" id="60549"/>
    <lineage>
        <taxon>Bacteria</taxon>
        <taxon>Pseudomonadati</taxon>
        <taxon>Pseudomonadota</taxon>
        <taxon>Betaproteobacteria</taxon>
        <taxon>Burkholderiales</taxon>
        <taxon>Burkholderiaceae</taxon>
        <taxon>Paraburkholderia</taxon>
    </lineage>
</organism>
<protein>
    <recommendedName>
        <fullName evidence="9">Flagellar transcriptional regulator FlhD</fullName>
    </recommendedName>
</protein>
<dbReference type="GO" id="GO:0005737">
    <property type="term" value="C:cytoplasm"/>
    <property type="evidence" value="ECO:0007669"/>
    <property type="project" value="UniProtKB-SubCell"/>
</dbReference>
<keyword evidence="11" id="KW-0966">Cell projection</keyword>
<dbReference type="GO" id="GO:1902208">
    <property type="term" value="P:regulation of bacterial-type flagellum assembly"/>
    <property type="evidence" value="ECO:0007669"/>
    <property type="project" value="UniProtKB-UniRule"/>
</dbReference>
<evidence type="ECO:0000313" key="12">
    <source>
        <dbReference type="Proteomes" id="UP000184693"/>
    </source>
</evidence>
<comment type="domain">
    <text evidence="9">The C-terminal region contains a putative helix-turn-helix (HTH) motif, suggesting that this region may bind DNA.</text>
</comment>
<feature type="region of interest" description="Disordered" evidence="10">
    <location>
        <begin position="87"/>
        <end position="107"/>
    </location>
</feature>
<keyword evidence="5 9" id="KW-1015">Disulfide bond</keyword>
<evidence type="ECO:0000256" key="1">
    <source>
        <dbReference type="ARBA" id="ARBA00022490"/>
    </source>
</evidence>
<evidence type="ECO:0000256" key="7">
    <source>
        <dbReference type="ARBA" id="ARBA00023163"/>
    </source>
</evidence>
<dbReference type="Gene3D" id="1.10.4000.10">
    <property type="entry name" value="Flagellar transcriptional activator FlhD"/>
    <property type="match status" value="1"/>
</dbReference>
<keyword evidence="11" id="KW-0282">Flagellum</keyword>
<comment type="similarity">
    <text evidence="9">Belongs to the FlhD family.</text>
</comment>
<keyword evidence="11" id="KW-0969">Cilium</keyword>
<comment type="subcellular location">
    <subcellularLocation>
        <location evidence="9">Cytoplasm</location>
    </subcellularLocation>
</comment>